<evidence type="ECO:0000313" key="2">
    <source>
        <dbReference type="EMBL" id="JAG82036.1"/>
    </source>
</evidence>
<organism evidence="2">
    <name type="scientific">Fopius arisanus</name>
    <dbReference type="NCBI Taxonomy" id="64838"/>
    <lineage>
        <taxon>Eukaryota</taxon>
        <taxon>Metazoa</taxon>
        <taxon>Ecdysozoa</taxon>
        <taxon>Arthropoda</taxon>
        <taxon>Hexapoda</taxon>
        <taxon>Insecta</taxon>
        <taxon>Pterygota</taxon>
        <taxon>Neoptera</taxon>
        <taxon>Endopterygota</taxon>
        <taxon>Hymenoptera</taxon>
        <taxon>Apocrita</taxon>
        <taxon>Ichneumonoidea</taxon>
        <taxon>Braconidae</taxon>
        <taxon>Opiinae</taxon>
        <taxon>Fopius</taxon>
    </lineage>
</organism>
<proteinExistence type="predicted"/>
<dbReference type="EMBL" id="GBYB01012269">
    <property type="protein sequence ID" value="JAG82036.1"/>
    <property type="molecule type" value="Transcribed_RNA"/>
</dbReference>
<feature type="signal peptide" evidence="1">
    <location>
        <begin position="1"/>
        <end position="20"/>
    </location>
</feature>
<protein>
    <submittedName>
        <fullName evidence="2">NifJ protein</fullName>
    </submittedName>
</protein>
<reference evidence="2" key="1">
    <citation type="submission" date="2015-01" db="EMBL/GenBank/DDBJ databases">
        <title>Transcriptome Assembly of Fopius arisanus.</title>
        <authorList>
            <person name="Geib S."/>
        </authorList>
    </citation>
    <scope>NUCLEOTIDE SEQUENCE</scope>
</reference>
<evidence type="ECO:0000256" key="1">
    <source>
        <dbReference type="SAM" id="SignalP"/>
    </source>
</evidence>
<name>A0A0C9R7I3_9HYME</name>
<feature type="chain" id="PRO_5002201874" evidence="1">
    <location>
        <begin position="21"/>
        <end position="105"/>
    </location>
</feature>
<dbReference type="AlphaFoldDB" id="A0A0C9R7I3"/>
<accession>A0A0C9R7I3</accession>
<sequence>MNLFSLKICQFNLLTTLVLQTTITREKLNKSIYPESNRLTPTSFWWIGIESSHHSCLQENKPSKVFDVALKRSTQFGDGSDGNCVIRSVVERVNKNKKKKKKNSD</sequence>
<keyword evidence="1" id="KW-0732">Signal</keyword>
<gene>
    <name evidence="2" type="primary">nifJ</name>
    <name evidence="2" type="ORF">g.49914</name>
</gene>